<comment type="caution">
    <text evidence="3">The sequence shown here is derived from an EMBL/GenBank/DDBJ whole genome shotgun (WGS) entry which is preliminary data.</text>
</comment>
<feature type="signal peptide" evidence="2">
    <location>
        <begin position="1"/>
        <end position="19"/>
    </location>
</feature>
<name>A0ABU6GQ97_9BACL</name>
<dbReference type="RefSeq" id="WP_326088638.1">
    <property type="nucleotide sequence ID" value="NZ_JARLKZ010000008.1"/>
</dbReference>
<evidence type="ECO:0000256" key="2">
    <source>
        <dbReference type="SAM" id="SignalP"/>
    </source>
</evidence>
<dbReference type="Proteomes" id="UP001344632">
    <property type="component" value="Unassembled WGS sequence"/>
</dbReference>
<protein>
    <recommendedName>
        <fullName evidence="5">PsbP C-terminal domain-containing protein</fullName>
    </recommendedName>
</protein>
<evidence type="ECO:0000256" key="1">
    <source>
        <dbReference type="SAM" id="MobiDB-lite"/>
    </source>
</evidence>
<evidence type="ECO:0000313" key="4">
    <source>
        <dbReference type="Proteomes" id="UP001344632"/>
    </source>
</evidence>
<gene>
    <name evidence="3" type="ORF">P4H66_13650</name>
</gene>
<organism evidence="3 4">
    <name type="scientific">Paenibacillus dokdonensis</name>
    <dbReference type="NCBI Taxonomy" id="2567944"/>
    <lineage>
        <taxon>Bacteria</taxon>
        <taxon>Bacillati</taxon>
        <taxon>Bacillota</taxon>
        <taxon>Bacilli</taxon>
        <taxon>Bacillales</taxon>
        <taxon>Paenibacillaceae</taxon>
        <taxon>Paenibacillus</taxon>
    </lineage>
</organism>
<feature type="region of interest" description="Disordered" evidence="1">
    <location>
        <begin position="24"/>
        <end position="52"/>
    </location>
</feature>
<accession>A0ABU6GQ97</accession>
<feature type="chain" id="PRO_5045412249" description="PsbP C-terminal domain-containing protein" evidence="2">
    <location>
        <begin position="20"/>
        <end position="385"/>
    </location>
</feature>
<evidence type="ECO:0000313" key="3">
    <source>
        <dbReference type="EMBL" id="MEC0240895.1"/>
    </source>
</evidence>
<sequence>MKKSIVLMLSLFLVLTACGSKEKEEKASEATSTAATQEATKETSKASDADKMKTAETPDFSFSYPASWNAFDLNQLNQTAIKAAYVDPAPKVAFADNVNLAADGSTISAKETADLTIAQYQSGAAGEAIKNYKKISYTDTANNSGVLVGEYTNAQGQAELQVILTQYIVPTGNGTYTFSISYAKESYDNGGKNRVQKMIDSFKLSSTATSGIQSAPASTDVSTAAAGSEQANIVDMMVQLIPTVTDNGGEMTEKTYNYIVGHSDLFPALTAESKKKAKSLVDASITSRHLFKNVTPYLDKMVQVSGTVVEVQEEETEIGTIAVIHVADENDNSIVGLYMNSTGDILDGDEVTMRGLPTSLFSFDNVSGGTTNAVLMSVSTVQKTQ</sequence>
<dbReference type="EMBL" id="JARLKZ010000008">
    <property type="protein sequence ID" value="MEC0240895.1"/>
    <property type="molecule type" value="Genomic_DNA"/>
</dbReference>
<keyword evidence="2" id="KW-0732">Signal</keyword>
<evidence type="ECO:0008006" key="5">
    <source>
        <dbReference type="Google" id="ProtNLM"/>
    </source>
</evidence>
<dbReference type="Gene3D" id="3.40.1000.10">
    <property type="entry name" value="Mog1/PsbP, alpha/beta/alpha sandwich"/>
    <property type="match status" value="1"/>
</dbReference>
<dbReference type="PROSITE" id="PS51257">
    <property type="entry name" value="PROKAR_LIPOPROTEIN"/>
    <property type="match status" value="1"/>
</dbReference>
<reference evidence="3 4" key="1">
    <citation type="submission" date="2023-03" db="EMBL/GenBank/DDBJ databases">
        <title>Bacillus Genome Sequencing.</title>
        <authorList>
            <person name="Dunlap C."/>
        </authorList>
    </citation>
    <scope>NUCLEOTIDE SEQUENCE [LARGE SCALE GENOMIC DNA]</scope>
    <source>
        <strain evidence="3 4">BD-525</strain>
    </source>
</reference>
<feature type="compositionally biased region" description="Basic and acidic residues" evidence="1">
    <location>
        <begin position="39"/>
        <end position="52"/>
    </location>
</feature>
<proteinExistence type="predicted"/>
<feature type="compositionally biased region" description="Low complexity" evidence="1">
    <location>
        <begin position="29"/>
        <end position="38"/>
    </location>
</feature>
<keyword evidence="4" id="KW-1185">Reference proteome</keyword>